<reference evidence="1 2" key="1">
    <citation type="submission" date="2023-11" db="EMBL/GenBank/DDBJ databases">
        <title>Halocaridina rubra genome assembly.</title>
        <authorList>
            <person name="Smith C."/>
        </authorList>
    </citation>
    <scope>NUCLEOTIDE SEQUENCE [LARGE SCALE GENOMIC DNA]</scope>
    <source>
        <strain evidence="1">EP-1</strain>
        <tissue evidence="1">Whole</tissue>
    </source>
</reference>
<protein>
    <submittedName>
        <fullName evidence="1">Uncharacterized protein</fullName>
    </submittedName>
</protein>
<comment type="caution">
    <text evidence="1">The sequence shown here is derived from an EMBL/GenBank/DDBJ whole genome shotgun (WGS) entry which is preliminary data.</text>
</comment>
<keyword evidence="2" id="KW-1185">Reference proteome</keyword>
<accession>A0AAN8X0A4</accession>
<dbReference type="EMBL" id="JAXCGZ010013784">
    <property type="protein sequence ID" value="KAK7071953.1"/>
    <property type="molecule type" value="Genomic_DNA"/>
</dbReference>
<dbReference type="Proteomes" id="UP001381693">
    <property type="component" value="Unassembled WGS sequence"/>
</dbReference>
<dbReference type="AlphaFoldDB" id="A0AAN8X0A4"/>
<evidence type="ECO:0000313" key="1">
    <source>
        <dbReference type="EMBL" id="KAK7071953.1"/>
    </source>
</evidence>
<organism evidence="1 2">
    <name type="scientific">Halocaridina rubra</name>
    <name type="common">Hawaiian red shrimp</name>
    <dbReference type="NCBI Taxonomy" id="373956"/>
    <lineage>
        <taxon>Eukaryota</taxon>
        <taxon>Metazoa</taxon>
        <taxon>Ecdysozoa</taxon>
        <taxon>Arthropoda</taxon>
        <taxon>Crustacea</taxon>
        <taxon>Multicrustacea</taxon>
        <taxon>Malacostraca</taxon>
        <taxon>Eumalacostraca</taxon>
        <taxon>Eucarida</taxon>
        <taxon>Decapoda</taxon>
        <taxon>Pleocyemata</taxon>
        <taxon>Caridea</taxon>
        <taxon>Atyoidea</taxon>
        <taxon>Atyidae</taxon>
        <taxon>Halocaridina</taxon>
    </lineage>
</organism>
<proteinExistence type="predicted"/>
<sequence length="102" mass="11689">MDSEFSESVTSVRERARQRDKEFRITRRSVLRNSHRVKLNDIEKDLQIISTVEIPFICSQLKKKKDKKTLQKIRQGVCVGGESITAFMNVDGALYNIVGCLS</sequence>
<gene>
    <name evidence="1" type="ORF">SK128_023593</name>
</gene>
<evidence type="ECO:0000313" key="2">
    <source>
        <dbReference type="Proteomes" id="UP001381693"/>
    </source>
</evidence>
<name>A0AAN8X0A4_HALRR</name>
<feature type="non-terminal residue" evidence="1">
    <location>
        <position position="102"/>
    </location>
</feature>